<dbReference type="EMBL" id="JBHUMY010000032">
    <property type="protein sequence ID" value="MFD2662694.1"/>
    <property type="molecule type" value="Genomic_DNA"/>
</dbReference>
<evidence type="ECO:0000313" key="1">
    <source>
        <dbReference type="EMBL" id="MFD2662694.1"/>
    </source>
</evidence>
<reference evidence="2" key="1">
    <citation type="journal article" date="2019" name="Int. J. Syst. Evol. Microbiol.">
        <title>The Global Catalogue of Microorganisms (GCM) 10K type strain sequencing project: providing services to taxonomists for standard genome sequencing and annotation.</title>
        <authorList>
            <consortium name="The Broad Institute Genomics Platform"/>
            <consortium name="The Broad Institute Genome Sequencing Center for Infectious Disease"/>
            <person name="Wu L."/>
            <person name="Ma J."/>
        </authorList>
    </citation>
    <scope>NUCLEOTIDE SEQUENCE [LARGE SCALE GENOMIC DNA]</scope>
    <source>
        <strain evidence="2">TISTR 1827</strain>
    </source>
</reference>
<evidence type="ECO:0000313" key="2">
    <source>
        <dbReference type="Proteomes" id="UP001597493"/>
    </source>
</evidence>
<accession>A0ABW5R1P0</accession>
<sequence>MAKMVLVLMALIGVFGFKSVAEVTIGEAEPRVLELTITEGDVSVTATQLDKGSFDTITVKAGALSRTFDWQNVDNPAYSPAVHIADVNGDNREEAVILLTTGTGTGVHIEELHVLSLEDLTELEAEDPVRYVNSHVTSSVTAADGKVRVSAEYDSQKVELSYEKSDAGY</sequence>
<organism evidence="1 2">
    <name type="scientific">Paenibacillus thailandensis</name>
    <dbReference type="NCBI Taxonomy" id="393250"/>
    <lineage>
        <taxon>Bacteria</taxon>
        <taxon>Bacillati</taxon>
        <taxon>Bacillota</taxon>
        <taxon>Bacilli</taxon>
        <taxon>Bacillales</taxon>
        <taxon>Paenibacillaceae</taxon>
        <taxon>Paenibacillus</taxon>
    </lineage>
</organism>
<dbReference type="Proteomes" id="UP001597493">
    <property type="component" value="Unassembled WGS sequence"/>
</dbReference>
<protein>
    <recommendedName>
        <fullName evidence="3">Copper amine oxidase-like N-terminal domain-containing protein</fullName>
    </recommendedName>
</protein>
<proteinExistence type="predicted"/>
<name>A0ABW5R1P0_9BACL</name>
<keyword evidence="2" id="KW-1185">Reference proteome</keyword>
<comment type="caution">
    <text evidence="1">The sequence shown here is derived from an EMBL/GenBank/DDBJ whole genome shotgun (WGS) entry which is preliminary data.</text>
</comment>
<gene>
    <name evidence="1" type="ORF">ACFSW5_20765</name>
</gene>
<evidence type="ECO:0008006" key="3">
    <source>
        <dbReference type="Google" id="ProtNLM"/>
    </source>
</evidence>
<dbReference type="RefSeq" id="WP_379277392.1">
    <property type="nucleotide sequence ID" value="NZ_JBHUGT010000042.1"/>
</dbReference>